<feature type="compositionally biased region" description="Polar residues" evidence="1">
    <location>
        <begin position="256"/>
        <end position="265"/>
    </location>
</feature>
<dbReference type="Proteomes" id="UP000433876">
    <property type="component" value="Unassembled WGS sequence"/>
</dbReference>
<sequence>MFNRLLRAFSPRNKKSKSQPLLRFAVRKSHEDNRTARNRLRKRQGPAPTPAPSPALERSQDDSILASYQTRPWPSVDIDRHGEERYPRRDSPLVDALRGRSKFSPPPRTRAPTPYPSASKSQNLKREKTVRWGSPLETRLGTPAEEEGKTKTERDDLTTPTKEPATRTTPSNGDAPNGHSAMKEEDVRVSANEARPLQPLRRNRRSSIPRPKRQVSTQDSSKPTAFVADMQERPFSSLIPQAMPAPLRIPTKRHSLAQSMASSATVPVIAAKPKDKSSTTDSSRKKRSTTTAPNYSRPTRSSRDYSFENKPEVLAISSRSSHQRDICEPRRPDFANAVRTQTATVALAKSCTTLPSEEAEDLWNEVGSMGNGNSDAPKSMPKSSTTPVMKTYQHDVPSKPPASAIPVSPSRSSFQAVKSFWDELSTTSSCHAVVSGSGGGSPVVLGTCKTSKVAELSTYTVNSQPKGLVVDVGGSRGVAGAPPTGRSRTLVVPDHRFSRITKPSSATVASCKTESDLSKASSSSGASYHTAKTHLTPSNAGSLAPSATGSVATSSSRQAQYTPSIQSQLWNDLMEFCTPNRDHKSKSSFSAPYCACDDCLWRNESEIDLSSNVARIGRC</sequence>
<feature type="region of interest" description="Disordered" evidence="1">
    <location>
        <begin position="466"/>
        <end position="489"/>
    </location>
</feature>
<feature type="compositionally biased region" description="Basic and acidic residues" evidence="1">
    <location>
        <begin position="77"/>
        <end position="92"/>
    </location>
</feature>
<feature type="compositionally biased region" description="Low complexity" evidence="1">
    <location>
        <begin position="158"/>
        <end position="170"/>
    </location>
</feature>
<dbReference type="VEuPathDB" id="FungiDB:SMAC_09736"/>
<feature type="compositionally biased region" description="Pro residues" evidence="1">
    <location>
        <begin position="104"/>
        <end position="115"/>
    </location>
</feature>
<feature type="region of interest" description="Disordered" evidence="1">
    <location>
        <begin position="256"/>
        <end position="308"/>
    </location>
</feature>
<reference evidence="2 3" key="1">
    <citation type="submission" date="2017-07" db="EMBL/GenBank/DDBJ databases">
        <title>Genome sequence of the Sordaria macrospora wild type strain R19027.</title>
        <authorList>
            <person name="Nowrousian M."/>
            <person name="Teichert I."/>
            <person name="Kueck U."/>
        </authorList>
    </citation>
    <scope>NUCLEOTIDE SEQUENCE [LARGE SCALE GENOMIC DNA]</scope>
    <source>
        <strain evidence="2 3">R19027</strain>
        <tissue evidence="2">Mycelium</tissue>
    </source>
</reference>
<dbReference type="OMA" id="RCSMVAH"/>
<evidence type="ECO:0000313" key="2">
    <source>
        <dbReference type="EMBL" id="KAA8630086.1"/>
    </source>
</evidence>
<comment type="caution">
    <text evidence="2">The sequence shown here is derived from an EMBL/GenBank/DDBJ whole genome shotgun (WGS) entry which is preliminary data.</text>
</comment>
<dbReference type="EMBL" id="NMPR01000115">
    <property type="protein sequence ID" value="KAA8630086.1"/>
    <property type="molecule type" value="Genomic_DNA"/>
</dbReference>
<feature type="compositionally biased region" description="Polar residues" evidence="1">
    <location>
        <begin position="533"/>
        <end position="560"/>
    </location>
</feature>
<evidence type="ECO:0000256" key="1">
    <source>
        <dbReference type="SAM" id="MobiDB-lite"/>
    </source>
</evidence>
<name>A0A8S8ZMG6_SORMA</name>
<feature type="compositionally biased region" description="Basic residues" evidence="1">
    <location>
        <begin position="201"/>
        <end position="213"/>
    </location>
</feature>
<dbReference type="AlphaFoldDB" id="A0A8S8ZMG6"/>
<feature type="compositionally biased region" description="Low complexity" evidence="1">
    <location>
        <begin position="518"/>
        <end position="527"/>
    </location>
</feature>
<evidence type="ECO:0000313" key="3">
    <source>
        <dbReference type="Proteomes" id="UP000433876"/>
    </source>
</evidence>
<protein>
    <submittedName>
        <fullName evidence="2">Uncharacterized protein</fullName>
    </submittedName>
</protein>
<gene>
    <name evidence="2" type="ORF">SMACR_09736</name>
</gene>
<feature type="compositionally biased region" description="Polar residues" evidence="1">
    <location>
        <begin position="214"/>
        <end position="223"/>
    </location>
</feature>
<feature type="compositionally biased region" description="Basic and acidic residues" evidence="1">
    <location>
        <begin position="146"/>
        <end position="157"/>
    </location>
</feature>
<proteinExistence type="predicted"/>
<organism evidence="2 3">
    <name type="scientific">Sordaria macrospora</name>
    <dbReference type="NCBI Taxonomy" id="5147"/>
    <lineage>
        <taxon>Eukaryota</taxon>
        <taxon>Fungi</taxon>
        <taxon>Dikarya</taxon>
        <taxon>Ascomycota</taxon>
        <taxon>Pezizomycotina</taxon>
        <taxon>Sordariomycetes</taxon>
        <taxon>Sordariomycetidae</taxon>
        <taxon>Sordariales</taxon>
        <taxon>Sordariaceae</taxon>
        <taxon>Sordaria</taxon>
    </lineage>
</organism>
<feature type="region of interest" description="Disordered" evidence="1">
    <location>
        <begin position="1"/>
        <end position="243"/>
    </location>
</feature>
<feature type="region of interest" description="Disordered" evidence="1">
    <location>
        <begin position="517"/>
        <end position="560"/>
    </location>
</feature>
<accession>A0A8S8ZMG6</accession>